<accession>A0A8S5T9Q4</accession>
<evidence type="ECO:0000313" key="3">
    <source>
        <dbReference type="EMBL" id="DAF59755.1"/>
    </source>
</evidence>
<keyword evidence="2" id="KW-0472">Membrane</keyword>
<keyword evidence="2" id="KW-1133">Transmembrane helix</keyword>
<name>A0A8S5T9Q4_9VIRU</name>
<reference evidence="3" key="1">
    <citation type="journal article" date="2021" name="Proc. Natl. Acad. Sci. U.S.A.">
        <title>A Catalog of Tens of Thousands of Viruses from Human Metagenomes Reveals Hidden Associations with Chronic Diseases.</title>
        <authorList>
            <person name="Tisza M.J."/>
            <person name="Buck C.B."/>
        </authorList>
    </citation>
    <scope>NUCLEOTIDE SEQUENCE</scope>
    <source>
        <strain evidence="3">CtllZ17</strain>
    </source>
</reference>
<feature type="transmembrane region" description="Helical" evidence="2">
    <location>
        <begin position="77"/>
        <end position="99"/>
    </location>
</feature>
<keyword evidence="1" id="KW-0175">Coiled coil</keyword>
<protein>
    <submittedName>
        <fullName evidence="3">Hemolysin</fullName>
    </submittedName>
</protein>
<feature type="coiled-coil region" evidence="1">
    <location>
        <begin position="8"/>
        <end position="77"/>
    </location>
</feature>
<evidence type="ECO:0000256" key="2">
    <source>
        <dbReference type="SAM" id="Phobius"/>
    </source>
</evidence>
<organism evidence="3">
    <name type="scientific">virus sp. ctllZ17</name>
    <dbReference type="NCBI Taxonomy" id="2827996"/>
    <lineage>
        <taxon>Viruses</taxon>
    </lineage>
</organism>
<dbReference type="EMBL" id="BK032776">
    <property type="protein sequence ID" value="DAF59755.1"/>
    <property type="molecule type" value="Genomic_DNA"/>
</dbReference>
<sequence>MDDKYISKEVFEARIDVLEEKINSLTQIVEHTNDQLEIIAGLSKSVTEHQKDIESVRREAERNKERLRRLEENQSKIVWAVGVAILGALVQFVLNGGLIKK</sequence>
<evidence type="ECO:0000256" key="1">
    <source>
        <dbReference type="SAM" id="Coils"/>
    </source>
</evidence>
<keyword evidence="2" id="KW-0812">Transmembrane</keyword>
<proteinExistence type="predicted"/>